<dbReference type="Proteomes" id="UP000057181">
    <property type="component" value="Chromosome"/>
</dbReference>
<dbReference type="AlphaFoldDB" id="A0A0U3HEB8"/>
<sequence>MPYAVDGVAAFVQRHGPLLRAMARRGLTRGQARLRFLLLFPEESPALFDAALAQLGERFRPGAAAPEVGDEAVRAGIWLALAQHLGLAPDPQHAAVHLPHDTVRDVTSLLSESDPDGDVTRRALGLIGAAQRHAAEQAPPALSAREYEHARLGLCTDAQFLCSLAHYWPAPERAVAQRLGGGSWSAALQAMGFATGPDAEQERIFTEEEYAAAVTAFLADCRRRGRRPTTTLYGRWAVEQAGARMPRPYFDGVRRFFGSWEEAMRFAAGHQPAGPDGAEGYADTRTWSDLATPEAQEMLGRAGIGVVTHGADPQPAGEEVWEDLQRLITTVLARLPWNDFLVVEYEPVHPGAESPAAWAESGPQGVRCAVLSGGQFVHAEWPVDATFFHEDEWEEPAGWDQPWTTGPTGFREAAQKLVDGLRFGWGCADPYRFHWGVGSFPAEPAGEGLADVVAARTRVPSTPEA</sequence>
<dbReference type="Pfam" id="PF22552">
    <property type="entry name" value="TY-Chap3"/>
    <property type="match status" value="1"/>
</dbReference>
<dbReference type="EMBL" id="CP013254">
    <property type="protein sequence ID" value="ALU39513.1"/>
    <property type="molecule type" value="Genomic_DNA"/>
</dbReference>
<keyword evidence="5" id="KW-1185">Reference proteome</keyword>
<evidence type="ECO:0000313" key="3">
    <source>
        <dbReference type="EMBL" id="GEO91930.1"/>
    </source>
</evidence>
<dbReference type="STRING" id="446860.AS188_06815"/>
<evidence type="ECO:0000313" key="4">
    <source>
        <dbReference type="Proteomes" id="UP000057181"/>
    </source>
</evidence>
<name>A0A0U3HEB8_9MICC</name>
<dbReference type="EMBL" id="BJZR01000025">
    <property type="protein sequence ID" value="GEO91930.1"/>
    <property type="molecule type" value="Genomic_DNA"/>
</dbReference>
<reference evidence="2 4" key="1">
    <citation type="submission" date="2015-11" db="EMBL/GenBank/DDBJ databases">
        <title>Complete Genome Sequence of Kocuria flava strain HO-9041.</title>
        <authorList>
            <person name="Zhou M."/>
            <person name="Dai J."/>
        </authorList>
    </citation>
    <scope>NUCLEOTIDE SEQUENCE [LARGE SCALE GENOMIC DNA]</scope>
    <source>
        <strain evidence="2 4">HO-9041</strain>
    </source>
</reference>
<protein>
    <recommendedName>
        <fullName evidence="1">TY-Chap N-terminal domain-containing protein</fullName>
    </recommendedName>
</protein>
<evidence type="ECO:0000313" key="2">
    <source>
        <dbReference type="EMBL" id="ALU39513.1"/>
    </source>
</evidence>
<dbReference type="RefSeq" id="WP_058858223.1">
    <property type="nucleotide sequence ID" value="NZ_BJZR01000025.1"/>
</dbReference>
<evidence type="ECO:0000313" key="5">
    <source>
        <dbReference type="Proteomes" id="UP000321155"/>
    </source>
</evidence>
<reference evidence="3 5" key="2">
    <citation type="submission" date="2019-07" db="EMBL/GenBank/DDBJ databases">
        <title>Whole genome shotgun sequence of Kocuria flava NBRC 107626.</title>
        <authorList>
            <person name="Hosoyama A."/>
            <person name="Uohara A."/>
            <person name="Ohji S."/>
            <person name="Ichikawa N."/>
        </authorList>
    </citation>
    <scope>NUCLEOTIDE SEQUENCE [LARGE SCALE GENOMIC DNA]</scope>
    <source>
        <strain evidence="3 5">NBRC 107626</strain>
    </source>
</reference>
<dbReference type="InterPro" id="IPR054344">
    <property type="entry name" value="TY-Chap_N"/>
</dbReference>
<accession>A0A0U3HEB8</accession>
<feature type="domain" description="TY-Chap N-terminal" evidence="1">
    <location>
        <begin position="321"/>
        <end position="430"/>
    </location>
</feature>
<gene>
    <name evidence="2" type="ORF">AS188_06815</name>
    <name evidence="3" type="ORF">KFL01_12360</name>
</gene>
<dbReference type="OrthoDB" id="3536621at2"/>
<evidence type="ECO:0000259" key="1">
    <source>
        <dbReference type="Pfam" id="PF22552"/>
    </source>
</evidence>
<dbReference type="KEGG" id="kfv:AS188_06815"/>
<dbReference type="Proteomes" id="UP000321155">
    <property type="component" value="Unassembled WGS sequence"/>
</dbReference>
<proteinExistence type="predicted"/>
<organism evidence="2 4">
    <name type="scientific">Kocuria flava</name>
    <dbReference type="NCBI Taxonomy" id="446860"/>
    <lineage>
        <taxon>Bacteria</taxon>
        <taxon>Bacillati</taxon>
        <taxon>Actinomycetota</taxon>
        <taxon>Actinomycetes</taxon>
        <taxon>Micrococcales</taxon>
        <taxon>Micrococcaceae</taxon>
        <taxon>Kocuria</taxon>
    </lineage>
</organism>